<dbReference type="AlphaFoldDB" id="A0A7W2QHB3"/>
<dbReference type="Pfam" id="PF25583">
    <property type="entry name" value="WCX"/>
    <property type="match status" value="1"/>
</dbReference>
<reference evidence="2 3" key="1">
    <citation type="submission" date="2020-07" db="EMBL/GenBank/DDBJ databases">
        <title>Diversity of carbapenemase encoding genes among Pseudomonas putida group clinical isolates in a tertiary Brazilian hospital.</title>
        <authorList>
            <person name="Alberto-Lei F."/>
            <person name="Nodari C.S."/>
            <person name="Streling A.P."/>
            <person name="Paulino J.T."/>
            <person name="Bessa-Neto F.O."/>
            <person name="Cayo R."/>
            <person name="Gales A.C."/>
        </authorList>
    </citation>
    <scope>NUCLEOTIDE SEQUENCE [LARGE SCALE GENOMIC DNA]</scope>
    <source>
        <strain evidence="2 3">12464</strain>
    </source>
</reference>
<protein>
    <submittedName>
        <fullName evidence="2">WYL domain-containing protein</fullName>
    </submittedName>
</protein>
<comment type="caution">
    <text evidence="2">The sequence shown here is derived from an EMBL/GenBank/DDBJ whole genome shotgun (WGS) entry which is preliminary data.</text>
</comment>
<evidence type="ECO:0000259" key="1">
    <source>
        <dbReference type="Pfam" id="PF25583"/>
    </source>
</evidence>
<sequence>MPFATTRATISRQWALLRQLPNRSPGITSAELVWRLRDVGFNVSKRTVERDLNELSLIFPLERNDKSIPFGWHWSANVVGELRGHFDLQGFLRGETLQPGQEGGLELQAWVSDQVARQLRDAPLSADMQLTPLAQGHLLQATVQDGGALRWWVLSQGEGVRVEQPAGLRNEIARTLSNAAAKYQE</sequence>
<dbReference type="InterPro" id="IPR036390">
    <property type="entry name" value="WH_DNA-bd_sf"/>
</dbReference>
<accession>A0A7W2QHB3</accession>
<dbReference type="InterPro" id="IPR057727">
    <property type="entry name" value="WCX_dom"/>
</dbReference>
<organism evidence="2 3">
    <name type="scientific">Pseudomonas putida</name>
    <name type="common">Arthrobacter siderocapsulatus</name>
    <dbReference type="NCBI Taxonomy" id="303"/>
    <lineage>
        <taxon>Bacteria</taxon>
        <taxon>Pseudomonadati</taxon>
        <taxon>Pseudomonadota</taxon>
        <taxon>Gammaproteobacteria</taxon>
        <taxon>Pseudomonadales</taxon>
        <taxon>Pseudomonadaceae</taxon>
        <taxon>Pseudomonas</taxon>
    </lineage>
</organism>
<name>A0A7W2QHB3_PSEPU</name>
<gene>
    <name evidence="2" type="ORF">H4C47_01925</name>
</gene>
<evidence type="ECO:0000313" key="3">
    <source>
        <dbReference type="Proteomes" id="UP000553948"/>
    </source>
</evidence>
<dbReference type="SUPFAM" id="SSF46785">
    <property type="entry name" value="Winged helix' DNA-binding domain"/>
    <property type="match status" value="1"/>
</dbReference>
<feature type="domain" description="WCX" evidence="1">
    <location>
        <begin position="106"/>
        <end position="180"/>
    </location>
</feature>
<dbReference type="RefSeq" id="WP_054902442.1">
    <property type="nucleotide sequence ID" value="NZ_CP060529.1"/>
</dbReference>
<proteinExistence type="predicted"/>
<dbReference type="Proteomes" id="UP000553948">
    <property type="component" value="Unassembled WGS sequence"/>
</dbReference>
<dbReference type="EMBL" id="JACGDG010000001">
    <property type="protein sequence ID" value="MBA6114491.1"/>
    <property type="molecule type" value="Genomic_DNA"/>
</dbReference>
<evidence type="ECO:0000313" key="2">
    <source>
        <dbReference type="EMBL" id="MBA6114491.1"/>
    </source>
</evidence>